<accession>W9GAZ2</accession>
<dbReference type="SUPFAM" id="SSF53474">
    <property type="entry name" value="alpha/beta-Hydrolases"/>
    <property type="match status" value="1"/>
</dbReference>
<dbReference type="Proteomes" id="UP000019489">
    <property type="component" value="Unassembled WGS sequence"/>
</dbReference>
<dbReference type="PATRIC" id="fig|1386089.3.peg.346"/>
<dbReference type="GO" id="GO:0016787">
    <property type="term" value="F:hydrolase activity"/>
    <property type="evidence" value="ECO:0007669"/>
    <property type="project" value="UniProtKB-KW"/>
</dbReference>
<evidence type="ECO:0000313" key="3">
    <source>
        <dbReference type="Proteomes" id="UP000019489"/>
    </source>
</evidence>
<dbReference type="OrthoDB" id="1466228at2"/>
<evidence type="ECO:0000313" key="2">
    <source>
        <dbReference type="EMBL" id="EWT03245.1"/>
    </source>
</evidence>
<dbReference type="eggNOG" id="COG4188">
    <property type="taxonomic scope" value="Bacteria"/>
</dbReference>
<dbReference type="PANTHER" id="PTHR33428">
    <property type="entry name" value="CHLOROPHYLLASE-2, CHLOROPLASTIC"/>
    <property type="match status" value="1"/>
</dbReference>
<organism evidence="2 3">
    <name type="scientific">Intrasporangium oryzae NRRL B-24470</name>
    <dbReference type="NCBI Taxonomy" id="1386089"/>
    <lineage>
        <taxon>Bacteria</taxon>
        <taxon>Bacillati</taxon>
        <taxon>Actinomycetota</taxon>
        <taxon>Actinomycetes</taxon>
        <taxon>Micrococcales</taxon>
        <taxon>Intrasporangiaceae</taxon>
        <taxon>Intrasporangium</taxon>
    </lineage>
</organism>
<proteinExistence type="predicted"/>
<dbReference type="InterPro" id="IPR029058">
    <property type="entry name" value="AB_hydrolase_fold"/>
</dbReference>
<evidence type="ECO:0000259" key="1">
    <source>
        <dbReference type="Pfam" id="PF12146"/>
    </source>
</evidence>
<sequence>MPLLRLGVDARSRVGFLWAMGQADDVTVRRVTVRSDGRPFGALVVGQHGPTDPGAMCPVVAFGHGFAQDAGRYLSILTGLAARGYVVVAPDSETRLWPSHARLADDLWRAIEWARSSSPHADPAACAVAGHSMGAGAALLAAQRHTDIDTVVTFAAARTRPSSVAAAAAIRADALFVVGSLDRIVRPETTRTMYAAKPTPATFVTITGGYHCGFLDSAACRGLGCDSGDLTRDAQLAITRQLLGDWLDSRLRGRPLPPWPDHVVVESR</sequence>
<feature type="domain" description="Serine aminopeptidase S33" evidence="1">
    <location>
        <begin position="58"/>
        <end position="157"/>
    </location>
</feature>
<reference evidence="2 3" key="1">
    <citation type="submission" date="2013-08" db="EMBL/GenBank/DDBJ databases">
        <title>Intrasporangium oryzae NRRL B-24470.</title>
        <authorList>
            <person name="Liu H."/>
            <person name="Wang G."/>
        </authorList>
    </citation>
    <scope>NUCLEOTIDE SEQUENCE [LARGE SCALE GENOMIC DNA]</scope>
    <source>
        <strain evidence="2 3">NRRL B-24470</strain>
    </source>
</reference>
<dbReference type="PANTHER" id="PTHR33428:SF14">
    <property type="entry name" value="CARBOXYLESTERASE TYPE B DOMAIN-CONTAINING PROTEIN"/>
    <property type="match status" value="1"/>
</dbReference>
<dbReference type="EMBL" id="AWSA01000003">
    <property type="protein sequence ID" value="EWT03245.1"/>
    <property type="molecule type" value="Genomic_DNA"/>
</dbReference>
<name>W9GAZ2_9MICO</name>
<dbReference type="InterPro" id="IPR022742">
    <property type="entry name" value="Hydrolase_4"/>
</dbReference>
<dbReference type="STRING" id="1386089.N865_18625"/>
<keyword evidence="3" id="KW-1185">Reference proteome</keyword>
<dbReference type="Pfam" id="PF12146">
    <property type="entry name" value="Hydrolase_4"/>
    <property type="match status" value="1"/>
</dbReference>
<comment type="caution">
    <text evidence="2">The sequence shown here is derived from an EMBL/GenBank/DDBJ whole genome shotgun (WGS) entry which is preliminary data.</text>
</comment>
<gene>
    <name evidence="2" type="ORF">N865_18625</name>
</gene>
<dbReference type="Gene3D" id="3.40.50.1820">
    <property type="entry name" value="alpha/beta hydrolase"/>
    <property type="match status" value="1"/>
</dbReference>
<keyword evidence="2" id="KW-0378">Hydrolase</keyword>
<protein>
    <submittedName>
        <fullName evidence="2">Dienelactone hydrolase</fullName>
    </submittedName>
</protein>
<dbReference type="AlphaFoldDB" id="W9GAZ2"/>